<evidence type="ECO:0000313" key="9">
    <source>
        <dbReference type="Proteomes" id="UP001159042"/>
    </source>
</evidence>
<evidence type="ECO:0000256" key="7">
    <source>
        <dbReference type="SAM" id="Phobius"/>
    </source>
</evidence>
<dbReference type="EMBL" id="JANEYG010000002">
    <property type="protein sequence ID" value="KAJ8925210.1"/>
    <property type="molecule type" value="Genomic_DNA"/>
</dbReference>
<keyword evidence="4 7" id="KW-1133">Transmembrane helix</keyword>
<evidence type="ECO:0000256" key="5">
    <source>
        <dbReference type="ARBA" id="ARBA00023054"/>
    </source>
</evidence>
<dbReference type="PANTHER" id="PTHR31759">
    <property type="entry name" value="COILED-COIL DOMAIN-CONTAINING PROTEIN 167"/>
    <property type="match status" value="1"/>
</dbReference>
<organism evidence="8 9">
    <name type="scientific">Exocentrus adspersus</name>
    <dbReference type="NCBI Taxonomy" id="1586481"/>
    <lineage>
        <taxon>Eukaryota</taxon>
        <taxon>Metazoa</taxon>
        <taxon>Ecdysozoa</taxon>
        <taxon>Arthropoda</taxon>
        <taxon>Hexapoda</taxon>
        <taxon>Insecta</taxon>
        <taxon>Pterygota</taxon>
        <taxon>Neoptera</taxon>
        <taxon>Endopterygota</taxon>
        <taxon>Coleoptera</taxon>
        <taxon>Polyphaga</taxon>
        <taxon>Cucujiformia</taxon>
        <taxon>Chrysomeloidea</taxon>
        <taxon>Cerambycidae</taxon>
        <taxon>Lamiinae</taxon>
        <taxon>Acanthocinini</taxon>
        <taxon>Exocentrus</taxon>
    </lineage>
</organism>
<accession>A0AAV8WEQ7</accession>
<dbReference type="InterPro" id="IPR028194">
    <property type="entry name" value="CC167"/>
</dbReference>
<comment type="subcellular location">
    <subcellularLocation>
        <location evidence="1">Membrane</location>
        <topology evidence="1">Single-pass membrane protein</topology>
    </subcellularLocation>
</comment>
<keyword evidence="9" id="KW-1185">Reference proteome</keyword>
<dbReference type="Pfam" id="PF15188">
    <property type="entry name" value="CCDC-167"/>
    <property type="match status" value="1"/>
</dbReference>
<evidence type="ECO:0000313" key="8">
    <source>
        <dbReference type="EMBL" id="KAJ8925210.1"/>
    </source>
</evidence>
<sequence>MSFAGGCSIMEEITRTEEAIKHTYGRVVALERKLESETLPESRHKLLETELKEVRKLLRTHEDQLGHLRTHNRKTFIFVVALMFVIFSLYMFYVLVVGYDEF</sequence>
<name>A0AAV8WEQ7_9CUCU</name>
<dbReference type="GO" id="GO:0016020">
    <property type="term" value="C:membrane"/>
    <property type="evidence" value="ECO:0007669"/>
    <property type="project" value="UniProtKB-SubCell"/>
</dbReference>
<comment type="caution">
    <text evidence="8">The sequence shown here is derived from an EMBL/GenBank/DDBJ whole genome shotgun (WGS) entry which is preliminary data.</text>
</comment>
<proteinExistence type="predicted"/>
<evidence type="ECO:0000256" key="1">
    <source>
        <dbReference type="ARBA" id="ARBA00004167"/>
    </source>
</evidence>
<dbReference type="Proteomes" id="UP001159042">
    <property type="component" value="Unassembled WGS sequence"/>
</dbReference>
<keyword evidence="3 7" id="KW-0812">Transmembrane</keyword>
<gene>
    <name evidence="8" type="ORF">NQ315_001396</name>
</gene>
<reference evidence="8 9" key="1">
    <citation type="journal article" date="2023" name="Insect Mol. Biol.">
        <title>Genome sequencing provides insights into the evolution of gene families encoding plant cell wall-degrading enzymes in longhorned beetles.</title>
        <authorList>
            <person name="Shin N.R."/>
            <person name="Okamura Y."/>
            <person name="Kirsch R."/>
            <person name="Pauchet Y."/>
        </authorList>
    </citation>
    <scope>NUCLEOTIDE SEQUENCE [LARGE SCALE GENOMIC DNA]</scope>
    <source>
        <strain evidence="8">EAD_L_NR</strain>
    </source>
</reference>
<evidence type="ECO:0000256" key="3">
    <source>
        <dbReference type="ARBA" id="ARBA00022692"/>
    </source>
</evidence>
<dbReference type="PANTHER" id="PTHR31759:SF1">
    <property type="entry name" value="COILED-COIL DOMAIN-CONTAINING PROTEIN 167"/>
    <property type="match status" value="1"/>
</dbReference>
<evidence type="ECO:0000256" key="2">
    <source>
        <dbReference type="ARBA" id="ARBA00022350"/>
    </source>
</evidence>
<keyword evidence="5" id="KW-0175">Coiled coil</keyword>
<keyword evidence="6 7" id="KW-0472">Membrane</keyword>
<evidence type="ECO:0000256" key="4">
    <source>
        <dbReference type="ARBA" id="ARBA00022989"/>
    </source>
</evidence>
<feature type="transmembrane region" description="Helical" evidence="7">
    <location>
        <begin position="76"/>
        <end position="99"/>
    </location>
</feature>
<evidence type="ECO:0000256" key="6">
    <source>
        <dbReference type="ARBA" id="ARBA00023136"/>
    </source>
</evidence>
<dbReference type="AlphaFoldDB" id="A0AAV8WEQ7"/>
<protein>
    <recommendedName>
        <fullName evidence="2">Coiled-coil domain-containing protein 167</fullName>
    </recommendedName>
</protein>